<dbReference type="AlphaFoldDB" id="K0QY83"/>
<feature type="non-terminal residue" evidence="2">
    <location>
        <position position="1"/>
    </location>
</feature>
<dbReference type="OrthoDB" id="52139at2759"/>
<sequence>VTNPERVCSLGRHAKKKQGYWDGYSKEFVRNVAHPSTTGRIDTEGCAYWGRGDAYDPHDVRDRSAELSDGEESVRGGTAEQVSRRRVICGDNTATVTGARYPELKYLSGLVEWVDRIQTYSNPETGFDYLVSLRAFVNGGMSNADFIDDVSSILSRGCDGRMCSSQTIPFFDDRRKNFERILYDIFKFPGVGRTKLTYDYQYAETWLHENRAVIEGNVLVSQNRALGGTSYYSQEYGFGPFLDALRKMALTGAGEHRRFFLYDEDEGLRGLNAGLVNLSLFLANAMAESIADDSCDETHWDAVSGGTNGVYSLANPCGQNGREYGSEVCPRWQEFMDCPVDDQARIKAKLSLTSVPPFVAEEELVPPPFQCKARNLPVGGWGRCDRSSGGGRGS</sequence>
<keyword evidence="3" id="KW-1185">Reference proteome</keyword>
<reference evidence="2 3" key="1">
    <citation type="journal article" date="2012" name="Genome Biol.">
        <title>Genome and low-iron response of an oceanic diatom adapted to chronic iron limitation.</title>
        <authorList>
            <person name="Lommer M."/>
            <person name="Specht M."/>
            <person name="Roy A.S."/>
            <person name="Kraemer L."/>
            <person name="Andreson R."/>
            <person name="Gutowska M.A."/>
            <person name="Wolf J."/>
            <person name="Bergner S.V."/>
            <person name="Schilhabel M.B."/>
            <person name="Klostermeier U.C."/>
            <person name="Beiko R.G."/>
            <person name="Rosenstiel P."/>
            <person name="Hippler M."/>
            <person name="Laroche J."/>
        </authorList>
    </citation>
    <scope>NUCLEOTIDE SEQUENCE [LARGE SCALE GENOMIC DNA]</scope>
    <source>
        <strain evidence="2 3">CCMP1005</strain>
    </source>
</reference>
<dbReference type="PANTHER" id="PTHR21113:SF4">
    <property type="entry name" value="CHITIN-BINDING TYPE-4 DOMAIN-CONTAINING PROTEIN"/>
    <property type="match status" value="1"/>
</dbReference>
<dbReference type="EMBL" id="AGNL01050554">
    <property type="protein sequence ID" value="EJK43848.1"/>
    <property type="molecule type" value="Genomic_DNA"/>
</dbReference>
<dbReference type="Proteomes" id="UP000266841">
    <property type="component" value="Unassembled WGS sequence"/>
</dbReference>
<accession>K0QY83</accession>
<feature type="region of interest" description="Disordered" evidence="1">
    <location>
        <begin position="60"/>
        <end position="79"/>
    </location>
</feature>
<gene>
    <name evidence="2" type="ORF">THAOC_37667</name>
</gene>
<evidence type="ECO:0000256" key="1">
    <source>
        <dbReference type="SAM" id="MobiDB-lite"/>
    </source>
</evidence>
<evidence type="ECO:0000313" key="2">
    <source>
        <dbReference type="EMBL" id="EJK43848.1"/>
    </source>
</evidence>
<organism evidence="2 3">
    <name type="scientific">Thalassiosira oceanica</name>
    <name type="common">Marine diatom</name>
    <dbReference type="NCBI Taxonomy" id="159749"/>
    <lineage>
        <taxon>Eukaryota</taxon>
        <taxon>Sar</taxon>
        <taxon>Stramenopiles</taxon>
        <taxon>Ochrophyta</taxon>
        <taxon>Bacillariophyta</taxon>
        <taxon>Coscinodiscophyceae</taxon>
        <taxon>Thalassiosirophycidae</taxon>
        <taxon>Thalassiosirales</taxon>
        <taxon>Thalassiosiraceae</taxon>
        <taxon>Thalassiosira</taxon>
    </lineage>
</organism>
<proteinExistence type="predicted"/>
<dbReference type="PANTHER" id="PTHR21113">
    <property type="entry name" value="AGAP001705-PA"/>
    <property type="match status" value="1"/>
</dbReference>
<name>K0QY83_THAOC</name>
<evidence type="ECO:0000313" key="3">
    <source>
        <dbReference type="Proteomes" id="UP000266841"/>
    </source>
</evidence>
<protein>
    <submittedName>
        <fullName evidence="2">Uncharacterized protein</fullName>
    </submittedName>
</protein>
<comment type="caution">
    <text evidence="2">The sequence shown here is derived from an EMBL/GenBank/DDBJ whole genome shotgun (WGS) entry which is preliminary data.</text>
</comment>